<comment type="caution">
    <text evidence="2">The sequence shown here is derived from an EMBL/GenBank/DDBJ whole genome shotgun (WGS) entry which is preliminary data.</text>
</comment>
<evidence type="ECO:0000313" key="3">
    <source>
        <dbReference type="Proteomes" id="UP000463388"/>
    </source>
</evidence>
<name>A0A6N8JLV8_9ACTN</name>
<dbReference type="RefSeq" id="WP_160345610.1">
    <property type="nucleotide sequence ID" value="NZ_WSRR01000008.1"/>
</dbReference>
<gene>
    <name evidence="2" type="ORF">GKZ27_05165</name>
</gene>
<dbReference type="AlphaFoldDB" id="A0A6N8JLV8"/>
<accession>A0A6N8JLV8</accession>
<sequence>MNSRDTAIPTAASQNAPAITLKQVALLQRRREKLQEATQELESLLAGRNTALAQLGAETAAEQRALAERLAQAYACNEAIDRLKEQGLFARYQQLPLNEAPLPAAPESAIALPFFYCAVRLASGTPWYAGTVEDVAQLAASAQSRAANPRALLLDELCDTTDYLAEGVPRPDDFFAMMDDVYQVLAGTPIADAIPPHLREMVASPYQQALDEAAWAGLPLMSPQQLDEAVASGQLDADLVQQNRTAFEAQWNQLLDEAQRRSSWETDAMTAAEQESQRQHRRIAGQLEAWRDSFSDADEFCQQYLNLREEVFEGEGYPDNFANLASRAAETLLAQEGLSQLARKDAVDEAIYLLGKIKSRLTARACHE</sequence>
<dbReference type="EMBL" id="WSRR01000008">
    <property type="protein sequence ID" value="MVX60848.1"/>
    <property type="molecule type" value="Genomic_DNA"/>
</dbReference>
<keyword evidence="3" id="KW-1185">Reference proteome</keyword>
<organism evidence="2 3">
    <name type="scientific">Adlercreutzia mucosicola</name>
    <dbReference type="NCBI Taxonomy" id="580026"/>
    <lineage>
        <taxon>Bacteria</taxon>
        <taxon>Bacillati</taxon>
        <taxon>Actinomycetota</taxon>
        <taxon>Coriobacteriia</taxon>
        <taxon>Eggerthellales</taxon>
        <taxon>Eggerthellaceae</taxon>
        <taxon>Adlercreutzia</taxon>
    </lineage>
</organism>
<feature type="coiled-coil region" evidence="1">
    <location>
        <begin position="24"/>
        <end position="54"/>
    </location>
</feature>
<protein>
    <submittedName>
        <fullName evidence="2">Uncharacterized protein</fullName>
    </submittedName>
</protein>
<dbReference type="OrthoDB" id="9942835at2"/>
<proteinExistence type="predicted"/>
<evidence type="ECO:0000256" key="1">
    <source>
        <dbReference type="SAM" id="Coils"/>
    </source>
</evidence>
<evidence type="ECO:0000313" key="2">
    <source>
        <dbReference type="EMBL" id="MVX60848.1"/>
    </source>
</evidence>
<keyword evidence="1" id="KW-0175">Coiled coil</keyword>
<dbReference type="Proteomes" id="UP000463388">
    <property type="component" value="Unassembled WGS sequence"/>
</dbReference>
<reference evidence="2 3" key="1">
    <citation type="submission" date="2019-12" db="EMBL/GenBank/DDBJ databases">
        <title>Microbes associate with the intestines of laboratory mice.</title>
        <authorList>
            <person name="Navarre W."/>
            <person name="Wong E."/>
        </authorList>
    </citation>
    <scope>NUCLEOTIDE SEQUENCE [LARGE SCALE GENOMIC DNA]</scope>
    <source>
        <strain evidence="2 3">NM66_B29</strain>
    </source>
</reference>